<reference evidence="1" key="1">
    <citation type="submission" date="2023-08" db="EMBL/GenBank/DDBJ databases">
        <title>Pelteobagrus vachellii genome.</title>
        <authorList>
            <person name="Liu H."/>
        </authorList>
    </citation>
    <scope>NUCLEOTIDE SEQUENCE</scope>
    <source>
        <strain evidence="1">PRFRI_2022a</strain>
        <tissue evidence="1">Muscle</tissue>
    </source>
</reference>
<name>A0AA88SP65_TACVA</name>
<dbReference type="Proteomes" id="UP001187315">
    <property type="component" value="Unassembled WGS sequence"/>
</dbReference>
<organism evidence="1 2">
    <name type="scientific">Tachysurus vachellii</name>
    <name type="common">Darkbarbel catfish</name>
    <name type="synonym">Pelteobagrus vachellii</name>
    <dbReference type="NCBI Taxonomy" id="175792"/>
    <lineage>
        <taxon>Eukaryota</taxon>
        <taxon>Metazoa</taxon>
        <taxon>Chordata</taxon>
        <taxon>Craniata</taxon>
        <taxon>Vertebrata</taxon>
        <taxon>Euteleostomi</taxon>
        <taxon>Actinopterygii</taxon>
        <taxon>Neopterygii</taxon>
        <taxon>Teleostei</taxon>
        <taxon>Ostariophysi</taxon>
        <taxon>Siluriformes</taxon>
        <taxon>Bagridae</taxon>
        <taxon>Tachysurus</taxon>
    </lineage>
</organism>
<dbReference type="EMBL" id="JAVHJS010000010">
    <property type="protein sequence ID" value="KAK2846001.1"/>
    <property type="molecule type" value="Genomic_DNA"/>
</dbReference>
<evidence type="ECO:0000313" key="2">
    <source>
        <dbReference type="Proteomes" id="UP001187315"/>
    </source>
</evidence>
<proteinExistence type="predicted"/>
<gene>
    <name evidence="1" type="ORF">Q7C36_010855</name>
</gene>
<comment type="caution">
    <text evidence="1">The sequence shown here is derived from an EMBL/GenBank/DDBJ whole genome shotgun (WGS) entry which is preliminary data.</text>
</comment>
<protein>
    <submittedName>
        <fullName evidence="1">Uncharacterized protein</fullName>
    </submittedName>
</protein>
<keyword evidence="2" id="KW-1185">Reference proteome</keyword>
<accession>A0AA88SP65</accession>
<dbReference type="AlphaFoldDB" id="A0AA88SP65"/>
<sequence length="111" mass="13765">MSRVSGYRCQGNRKYSRYPVTVLDLHVDFKMKQEQLHELNMRRETWCCVEADNRIWNRPERKHFARHLRNTCDFNDMLTVKPEVRSTWMTWRSTNHREKRHFDESYNSHFT</sequence>
<evidence type="ECO:0000313" key="1">
    <source>
        <dbReference type="EMBL" id="KAK2846001.1"/>
    </source>
</evidence>